<comment type="subcellular location">
    <subcellularLocation>
        <location evidence="1">Cell membrane</location>
        <topology evidence="1">Multi-pass membrane protein</topology>
    </subcellularLocation>
</comment>
<keyword evidence="2" id="KW-1003">Cell membrane</keyword>
<organism evidence="8 9">
    <name type="scientific">Faecalibacillus faecis</name>
    <dbReference type="NCBI Taxonomy" id="1982628"/>
    <lineage>
        <taxon>Bacteria</taxon>
        <taxon>Bacillati</taxon>
        <taxon>Bacillota</taxon>
        <taxon>Erysipelotrichia</taxon>
        <taxon>Erysipelotrichales</taxon>
        <taxon>Coprobacillaceae</taxon>
        <taxon>Faecalibacillus</taxon>
    </lineage>
</organism>
<feature type="transmembrane region" description="Helical" evidence="6">
    <location>
        <begin position="20"/>
        <end position="39"/>
    </location>
</feature>
<feature type="transmembrane region" description="Helical" evidence="6">
    <location>
        <begin position="198"/>
        <end position="217"/>
    </location>
</feature>
<feature type="transmembrane region" description="Helical" evidence="6">
    <location>
        <begin position="300"/>
        <end position="322"/>
    </location>
</feature>
<evidence type="ECO:0000256" key="1">
    <source>
        <dbReference type="ARBA" id="ARBA00004651"/>
    </source>
</evidence>
<evidence type="ECO:0000256" key="2">
    <source>
        <dbReference type="ARBA" id="ARBA00022475"/>
    </source>
</evidence>
<protein>
    <recommendedName>
        <fullName evidence="7">ABC3 transporter permease C-terminal domain-containing protein</fullName>
    </recommendedName>
</protein>
<feature type="transmembrane region" description="Helical" evidence="6">
    <location>
        <begin position="223"/>
        <end position="242"/>
    </location>
</feature>
<evidence type="ECO:0000256" key="4">
    <source>
        <dbReference type="ARBA" id="ARBA00022989"/>
    </source>
</evidence>
<proteinExistence type="predicted"/>
<evidence type="ECO:0000256" key="3">
    <source>
        <dbReference type="ARBA" id="ARBA00022692"/>
    </source>
</evidence>
<name>A0A2T3FS91_9FIRM</name>
<evidence type="ECO:0000256" key="5">
    <source>
        <dbReference type="ARBA" id="ARBA00023136"/>
    </source>
</evidence>
<evidence type="ECO:0000256" key="6">
    <source>
        <dbReference type="SAM" id="Phobius"/>
    </source>
</evidence>
<dbReference type="InterPro" id="IPR003838">
    <property type="entry name" value="ABC3_permease_C"/>
</dbReference>
<dbReference type="Pfam" id="PF02687">
    <property type="entry name" value="FtsX"/>
    <property type="match status" value="1"/>
</dbReference>
<keyword evidence="4 6" id="KW-1133">Transmembrane helix</keyword>
<dbReference type="Proteomes" id="UP000241201">
    <property type="component" value="Unassembled WGS sequence"/>
</dbReference>
<evidence type="ECO:0000313" key="9">
    <source>
        <dbReference type="Proteomes" id="UP000241201"/>
    </source>
</evidence>
<feature type="transmembrane region" description="Helical" evidence="6">
    <location>
        <begin position="357"/>
        <end position="380"/>
    </location>
</feature>
<dbReference type="EMBL" id="PYLP01000017">
    <property type="protein sequence ID" value="PST38148.1"/>
    <property type="molecule type" value="Genomic_DNA"/>
</dbReference>
<sequence length="423" mass="48179">MGIIKLAFVSLKKDMSKSIFYFLTFLLTTIFIFSFFNLTFNPYSGIHLGKDDTTFVTPIAVFVIVIAMLCVFLANNFYVSNKGKEISIILMSGASIYQLGFYLFLQVFIIMLCAIPLGLILGYLLIPTINSLFMMTFKYSGQLFYLSSQTFPATFMILAFEVMWCSMLNLGYCVRSTINSMIHDKNKIDLSGLKGPQITSKVFIVFYFVPMFLFLFVKDSTSYMFIALFGLIGISGLIKKVLPEFIRKRQRNNSLENSEDLIALGFFHSDIQKIFGLLLISLLSSVLLTCMIVYTIKQPLVSMVALMSYVSVMILMSLTIVFKIGMELSKRKGNFENLCRLGFSLGQLKRIIKKEMICFYGVILLLPLSYQIIILCNLLLRAKITFYLFLTILIIQIVPLLISYLLSMKLYKGILPTSIIMEK</sequence>
<dbReference type="GO" id="GO:0005886">
    <property type="term" value="C:plasma membrane"/>
    <property type="evidence" value="ECO:0007669"/>
    <property type="project" value="UniProtKB-SubCell"/>
</dbReference>
<feature type="transmembrane region" description="Helical" evidence="6">
    <location>
        <begin position="99"/>
        <end position="126"/>
    </location>
</feature>
<feature type="transmembrane region" description="Helical" evidence="6">
    <location>
        <begin position="153"/>
        <end position="178"/>
    </location>
</feature>
<comment type="caution">
    <text evidence="8">The sequence shown here is derived from an EMBL/GenBank/DDBJ whole genome shotgun (WGS) entry which is preliminary data.</text>
</comment>
<gene>
    <name evidence="8" type="ORF">C7U55_10770</name>
</gene>
<dbReference type="GeneID" id="77471571"/>
<keyword evidence="9" id="KW-1185">Reference proteome</keyword>
<feature type="transmembrane region" description="Helical" evidence="6">
    <location>
        <begin position="274"/>
        <end position="294"/>
    </location>
</feature>
<keyword evidence="3 6" id="KW-0812">Transmembrane</keyword>
<feature type="transmembrane region" description="Helical" evidence="6">
    <location>
        <begin position="386"/>
        <end position="406"/>
    </location>
</feature>
<dbReference type="RefSeq" id="WP_106988568.1">
    <property type="nucleotide sequence ID" value="NZ_DAWBWI010000334.1"/>
</dbReference>
<evidence type="ECO:0000259" key="7">
    <source>
        <dbReference type="Pfam" id="PF02687"/>
    </source>
</evidence>
<dbReference type="AlphaFoldDB" id="A0A2T3FS91"/>
<feature type="transmembrane region" description="Helical" evidence="6">
    <location>
        <begin position="59"/>
        <end position="78"/>
    </location>
</feature>
<keyword evidence="5 6" id="KW-0472">Membrane</keyword>
<evidence type="ECO:0000313" key="8">
    <source>
        <dbReference type="EMBL" id="PST38148.1"/>
    </source>
</evidence>
<accession>A0A2T3FS91</accession>
<reference evidence="9" key="1">
    <citation type="submission" date="2018-03" db="EMBL/GenBank/DDBJ databases">
        <title>Lachnoclostridium SNUG30370 gen.nov., sp.nov., isolated from human faeces.</title>
        <authorList>
            <person name="Seo B."/>
            <person name="Jeon K."/>
            <person name="Ko G."/>
        </authorList>
    </citation>
    <scope>NUCLEOTIDE SEQUENCE [LARGE SCALE GENOMIC DNA]</scope>
    <source>
        <strain evidence="9">SNUG30370</strain>
    </source>
</reference>
<feature type="domain" description="ABC3 transporter permease C-terminal" evidence="7">
    <location>
        <begin position="59"/>
        <end position="167"/>
    </location>
</feature>